<accession>A0A0A6RR33</accession>
<sequence>MKYPFKITVNNHQRALLIKDNVQIGHYFVFVKQDARWSGKGRRLRLIIEKKIKNRVLALVDKPVQLDGVTITPEPRFIEPIGCVVADRDIYRAEQDTVHLFIAFPSPPKYLRLAIDYNGEFFADRPVELTEGVGIETLVMLLPGVYTAQLSIGDRRIGTPVSFSVAEYSLPPLSARLVSYKLKREIDQLWFEVAVESYQRPFNDELIVALVEKGNKIEHIGLLPFSPGHYAAGIKIQGEGPFSLRLMAAEDTERVVEVAIPASRAVEREVTVISELGNELLFSMMPEADALPVRGGYLSEGDLIGTPLTVESIITDHRLMQVKANIESLVLVILDLTTGDYSVQDVGNVSVGNNITVKTESSFCMVFVGGFVNGQAFEAYTTYVKSSPFLLSVEAPKVILPREDLVVRLRCGGLKDKKNPVLLCVSDERLIAGEKPAVSLGTAAKRAIDVATEGMDERAFSTLSQFEEIRFPRYEEESLSFEDELDLLEEDFLLGDEENAVDDLTLETEQSRSEAADDLSLVEELALLDNDFSNDKKPESLLAQKTSFKKDSPRTEFPEVLFYDIIHVTEMKDVVIPLSDSLGSFTVESFAMIEGDWIQNQTTVVVDKPVRVELEMPPIVHFKDKVIGRLRAITTSGKANITLTQNGKTVALCNGKSITALSIHTPTTLEFYVKSGIYIATVEESLTGETDSIELVVDEPSKFKSYAKELGLLFSADSIKRADSLSLRVLPNIDISFESLLTATANYAHLCCEQTAAKILAATFMYLTAKNEGQRNSAEEIILAGIAREQKMIRPKQGFAMYPNDIEINEYYSELTVRYLWKLEELDAIPDLSNNLRQAMREGVSMADNVAQAHDMQRVPSEVQNIEDIYTLAVLWEDNHAVGRELIENLIDFSGSEPCLKVPQHAVVDRQSLAYAAASLIVMGDFKNGIKLANQVTRQLNEQGRLYSTEDSVAAIALLSQLRKSGLVTSEARLKVNGEEMMAIEAALLNVPIESIEVLSGVAAVEVTRLYEEDWTRFADNFPISIRFVNANNSEIQQVRAGECIELIISLPRGYQTGDMVHVALPPCLSWIRGEVKLFSLDFEGEEVLRIPLLVTSQIEGQEHFAVCVRNMFREERASSRTLFIK</sequence>
<dbReference type="Proteomes" id="UP000030428">
    <property type="component" value="Unassembled WGS sequence"/>
</dbReference>
<organism evidence="1 2">
    <name type="scientific">Candidatus Thiomargarita nelsonii</name>
    <dbReference type="NCBI Taxonomy" id="1003181"/>
    <lineage>
        <taxon>Bacteria</taxon>
        <taxon>Pseudomonadati</taxon>
        <taxon>Pseudomonadota</taxon>
        <taxon>Gammaproteobacteria</taxon>
        <taxon>Thiotrichales</taxon>
        <taxon>Thiotrichaceae</taxon>
        <taxon>Thiomargarita</taxon>
    </lineage>
</organism>
<evidence type="ECO:0000313" key="2">
    <source>
        <dbReference type="Proteomes" id="UP000030428"/>
    </source>
</evidence>
<evidence type="ECO:0000313" key="1">
    <source>
        <dbReference type="EMBL" id="KHD06326.1"/>
    </source>
</evidence>
<dbReference type="AlphaFoldDB" id="A0A0A6RR33"/>
<gene>
    <name evidence="1" type="ORF">PN36_10295</name>
</gene>
<keyword evidence="2" id="KW-1185">Reference proteome</keyword>
<dbReference type="SUPFAM" id="SSF48239">
    <property type="entry name" value="Terpenoid cyclases/Protein prenyltransferases"/>
    <property type="match status" value="1"/>
</dbReference>
<dbReference type="InterPro" id="IPR008930">
    <property type="entry name" value="Terpenoid_cyclase/PrenylTrfase"/>
</dbReference>
<protein>
    <recommendedName>
        <fullName evidence="3">Alpha-2-macroglobulin domain-containing protein</fullName>
    </recommendedName>
</protein>
<name>A0A0A6RR33_9GAMM</name>
<comment type="caution">
    <text evidence="1">The sequence shown here is derived from an EMBL/GenBank/DDBJ whole genome shotgun (WGS) entry which is preliminary data.</text>
</comment>
<proteinExistence type="predicted"/>
<dbReference type="EMBL" id="JSZA02000031">
    <property type="protein sequence ID" value="KHD06326.1"/>
    <property type="molecule type" value="Genomic_DNA"/>
</dbReference>
<reference evidence="1 2" key="1">
    <citation type="journal article" date="2016" name="Front. Microbiol.">
        <title>Single-Cell (Meta-)Genomics of a Dimorphic Candidatus Thiomargarita nelsonii Reveals Genomic Plasticity.</title>
        <authorList>
            <person name="Flood B.E."/>
            <person name="Fliss P."/>
            <person name="Jones D.S."/>
            <person name="Dick G.J."/>
            <person name="Jain S."/>
            <person name="Kaster A.K."/>
            <person name="Winkel M."/>
            <person name="Mussmann M."/>
            <person name="Bailey J."/>
        </authorList>
    </citation>
    <scope>NUCLEOTIDE SEQUENCE [LARGE SCALE GENOMIC DNA]</scope>
    <source>
        <strain evidence="1">Hydrate Ridge</strain>
    </source>
</reference>
<evidence type="ECO:0008006" key="3">
    <source>
        <dbReference type="Google" id="ProtNLM"/>
    </source>
</evidence>